<proteinExistence type="predicted"/>
<evidence type="ECO:0000313" key="8">
    <source>
        <dbReference type="Ensembl" id="ENSPMAP00000002884.1"/>
    </source>
</evidence>
<dbReference type="PANTHER" id="PTHR11829:SF142">
    <property type="entry name" value="FORK-HEAD DOMAIN-CONTAINING PROTEIN"/>
    <property type="match status" value="1"/>
</dbReference>
<dbReference type="Gene3D" id="1.10.10.10">
    <property type="entry name" value="Winged helix-like DNA-binding domain superfamily/Winged helix DNA-binding domain"/>
    <property type="match status" value="1"/>
</dbReference>
<dbReference type="InterPro" id="IPR036388">
    <property type="entry name" value="WH-like_DNA-bd_sf"/>
</dbReference>
<dbReference type="GO" id="GO:0000978">
    <property type="term" value="F:RNA polymerase II cis-regulatory region sequence-specific DNA binding"/>
    <property type="evidence" value="ECO:0007669"/>
    <property type="project" value="TreeGrafter"/>
</dbReference>
<name>S4RCF2_PETMA</name>
<dbReference type="InterPro" id="IPR036390">
    <property type="entry name" value="WH_DNA-bd_sf"/>
</dbReference>
<dbReference type="SMART" id="SM00339">
    <property type="entry name" value="FH"/>
    <property type="match status" value="1"/>
</dbReference>
<dbReference type="PROSITE" id="PS50039">
    <property type="entry name" value="FORK_HEAD_3"/>
    <property type="match status" value="1"/>
</dbReference>
<organism evidence="8">
    <name type="scientific">Petromyzon marinus</name>
    <name type="common">Sea lamprey</name>
    <dbReference type="NCBI Taxonomy" id="7757"/>
    <lineage>
        <taxon>Eukaryota</taxon>
        <taxon>Metazoa</taxon>
        <taxon>Chordata</taxon>
        <taxon>Craniata</taxon>
        <taxon>Vertebrata</taxon>
        <taxon>Cyclostomata</taxon>
        <taxon>Hyperoartia</taxon>
        <taxon>Petromyzontiformes</taxon>
        <taxon>Petromyzontidae</taxon>
        <taxon>Petromyzon</taxon>
    </lineage>
</organism>
<feature type="compositionally biased region" description="Basic and acidic residues" evidence="6">
    <location>
        <begin position="30"/>
        <end position="42"/>
    </location>
</feature>
<dbReference type="PANTHER" id="PTHR11829">
    <property type="entry name" value="FORKHEAD BOX PROTEIN"/>
    <property type="match status" value="1"/>
</dbReference>
<dbReference type="GeneTree" id="ENSGT00940000166634"/>
<evidence type="ECO:0000256" key="4">
    <source>
        <dbReference type="ARBA" id="ARBA00034868"/>
    </source>
</evidence>
<dbReference type="InterPro" id="IPR030456">
    <property type="entry name" value="TF_fork_head_CS_2"/>
</dbReference>
<dbReference type="PROSITE" id="PS00658">
    <property type="entry name" value="FORK_HEAD_2"/>
    <property type="match status" value="1"/>
</dbReference>
<dbReference type="GO" id="GO:0000981">
    <property type="term" value="F:DNA-binding transcription factor activity, RNA polymerase II-specific"/>
    <property type="evidence" value="ECO:0007669"/>
    <property type="project" value="TreeGrafter"/>
</dbReference>
<dbReference type="GO" id="GO:0030154">
    <property type="term" value="P:cell differentiation"/>
    <property type="evidence" value="ECO:0007669"/>
    <property type="project" value="TreeGrafter"/>
</dbReference>
<dbReference type="PRINTS" id="PR00053">
    <property type="entry name" value="FORKHEAD"/>
</dbReference>
<dbReference type="Pfam" id="PF00250">
    <property type="entry name" value="Forkhead"/>
    <property type="match status" value="1"/>
</dbReference>
<dbReference type="OMA" id="WIEERYP"/>
<dbReference type="STRING" id="7757.ENSPMAP00000002884"/>
<sequence>LSADLTHEPSALPVCAQCQTTQAATWRHRGEGVAHSTRSDSFKHRRSHASFSRSEKPRLSYTALIANAILSSRDRRLNLSSIYSWIEERYPFYGRQDRRAARGWRNSVRHNLSLNECFVKVGRCEDGKGNYWGIHEHHVEAFERGDFRLNLGSRRRR</sequence>
<evidence type="ECO:0000256" key="3">
    <source>
        <dbReference type="ARBA" id="ARBA00023242"/>
    </source>
</evidence>
<dbReference type="HOGENOM" id="CLU_1682006_0_0_1"/>
<dbReference type="SUPFAM" id="SSF46785">
    <property type="entry name" value="Winged helix' DNA-binding domain"/>
    <property type="match status" value="1"/>
</dbReference>
<dbReference type="InterPro" id="IPR001766">
    <property type="entry name" value="Fork_head_dom"/>
</dbReference>
<dbReference type="Ensembl" id="ENSPMAT00000002898.1">
    <property type="protein sequence ID" value="ENSPMAP00000002884.1"/>
    <property type="gene ID" value="ENSPMAG00000002651.1"/>
</dbReference>
<evidence type="ECO:0000256" key="1">
    <source>
        <dbReference type="ARBA" id="ARBA00004123"/>
    </source>
</evidence>
<accession>S4RCF2</accession>
<feature type="DNA-binding region" description="Fork-head" evidence="5">
    <location>
        <begin position="56"/>
        <end position="157"/>
    </location>
</feature>
<reference evidence="8" key="1">
    <citation type="submission" date="2025-08" db="UniProtKB">
        <authorList>
            <consortium name="Ensembl"/>
        </authorList>
    </citation>
    <scope>IDENTIFICATION</scope>
</reference>
<keyword evidence="2 5" id="KW-0238">DNA-binding</keyword>
<evidence type="ECO:0000256" key="5">
    <source>
        <dbReference type="PROSITE-ProRule" id="PRU00089"/>
    </source>
</evidence>
<comment type="subcellular location">
    <subcellularLocation>
        <location evidence="1 5">Nucleus</location>
    </subcellularLocation>
</comment>
<evidence type="ECO:0000256" key="6">
    <source>
        <dbReference type="SAM" id="MobiDB-lite"/>
    </source>
</evidence>
<dbReference type="AlphaFoldDB" id="S4RCF2"/>
<dbReference type="InterPro" id="IPR050211">
    <property type="entry name" value="FOX_domain-containing"/>
</dbReference>
<reference evidence="8" key="2">
    <citation type="submission" date="2025-09" db="UniProtKB">
        <authorList>
            <consortium name="Ensembl"/>
        </authorList>
    </citation>
    <scope>IDENTIFICATION</scope>
</reference>
<feature type="region of interest" description="Disordered" evidence="6">
    <location>
        <begin position="30"/>
        <end position="53"/>
    </location>
</feature>
<dbReference type="InterPro" id="IPR047519">
    <property type="entry name" value="FH_FOXQ2-like"/>
</dbReference>
<dbReference type="FunFam" id="1.10.10.10:FF:000135">
    <property type="entry name" value="forkhead box protein G1"/>
    <property type="match status" value="1"/>
</dbReference>
<dbReference type="GO" id="GO:0009653">
    <property type="term" value="P:anatomical structure morphogenesis"/>
    <property type="evidence" value="ECO:0007669"/>
    <property type="project" value="TreeGrafter"/>
</dbReference>
<keyword evidence="3 5" id="KW-0539">Nucleus</keyword>
<dbReference type="CDD" id="cd20035">
    <property type="entry name" value="FH_FOXQ2-like"/>
    <property type="match status" value="1"/>
</dbReference>
<evidence type="ECO:0000259" key="7">
    <source>
        <dbReference type="PROSITE" id="PS50039"/>
    </source>
</evidence>
<evidence type="ECO:0000256" key="2">
    <source>
        <dbReference type="ARBA" id="ARBA00023125"/>
    </source>
</evidence>
<feature type="domain" description="Fork-head" evidence="7">
    <location>
        <begin position="56"/>
        <end position="157"/>
    </location>
</feature>
<dbReference type="GO" id="GO:0005634">
    <property type="term" value="C:nucleus"/>
    <property type="evidence" value="ECO:0007669"/>
    <property type="project" value="UniProtKB-SubCell"/>
</dbReference>
<protein>
    <recommendedName>
        <fullName evidence="4">Forkhead box protein G1</fullName>
    </recommendedName>
</protein>